<dbReference type="EMBL" id="MFVK01000032">
    <property type="protein sequence ID" value="OGI98609.1"/>
    <property type="molecule type" value="Genomic_DNA"/>
</dbReference>
<accession>A0A1F6XWV8</accession>
<comment type="caution">
    <text evidence="1">The sequence shown here is derived from an EMBL/GenBank/DDBJ whole genome shotgun (WGS) entry which is preliminary data.</text>
</comment>
<reference evidence="1 2" key="1">
    <citation type="journal article" date="2016" name="Nat. Commun.">
        <title>Thousands of microbial genomes shed light on interconnected biogeochemical processes in an aquifer system.</title>
        <authorList>
            <person name="Anantharaman K."/>
            <person name="Brown C.T."/>
            <person name="Hug L.A."/>
            <person name="Sharon I."/>
            <person name="Castelle C.J."/>
            <person name="Probst A.J."/>
            <person name="Thomas B.C."/>
            <person name="Singh A."/>
            <person name="Wilkins M.J."/>
            <person name="Karaoz U."/>
            <person name="Brodie E.L."/>
            <person name="Williams K.H."/>
            <person name="Hubbard S.S."/>
            <person name="Banfield J.F."/>
        </authorList>
    </citation>
    <scope>NUCLEOTIDE SEQUENCE [LARGE SCALE GENOMIC DNA]</scope>
</reference>
<protein>
    <recommendedName>
        <fullName evidence="3">NlpC/P60 domain-containing protein</fullName>
    </recommendedName>
</protein>
<dbReference type="AlphaFoldDB" id="A0A1F6XWV8"/>
<evidence type="ECO:0000313" key="2">
    <source>
        <dbReference type="Proteomes" id="UP000176479"/>
    </source>
</evidence>
<evidence type="ECO:0000313" key="1">
    <source>
        <dbReference type="EMBL" id="OGI98609.1"/>
    </source>
</evidence>
<dbReference type="Proteomes" id="UP000176479">
    <property type="component" value="Unassembled WGS sequence"/>
</dbReference>
<evidence type="ECO:0008006" key="3">
    <source>
        <dbReference type="Google" id="ProtNLM"/>
    </source>
</evidence>
<organism evidence="1 2">
    <name type="scientific">Candidatus Nomurabacteria bacterium RIFCSPLOWO2_02_FULL_40_10</name>
    <dbReference type="NCBI Taxonomy" id="1801786"/>
    <lineage>
        <taxon>Bacteria</taxon>
        <taxon>Candidatus Nomuraibacteriota</taxon>
    </lineage>
</organism>
<proteinExistence type="predicted"/>
<gene>
    <name evidence="1" type="ORF">A3H53_01160</name>
</gene>
<name>A0A1F6XWV8_9BACT</name>
<sequence length="154" mass="17443">MKPLIFRTYLTLVKNSVGSKSFSNFYVLDKGKKIDVTENGRLSCAWFVSAVLSLFGFIKTPHLTVKSVEEDLLKSGWYGIKKPKVGSVLSWEAVDFGKGEFHRHIGFYIGGGKAVSNSSKLGYPVVHHWRFVDAKNNKGRLVERILWHKKLDAR</sequence>